<organism evidence="3 5">
    <name type="scientific">Terribacillus saccharophilus</name>
    <dbReference type="NCBI Taxonomy" id="361277"/>
    <lineage>
        <taxon>Bacteria</taxon>
        <taxon>Bacillati</taxon>
        <taxon>Bacillota</taxon>
        <taxon>Bacilli</taxon>
        <taxon>Bacillales</taxon>
        <taxon>Bacillaceae</taxon>
        <taxon>Terribacillus</taxon>
    </lineage>
</organism>
<dbReference type="SMART" id="SM00850">
    <property type="entry name" value="LytTR"/>
    <property type="match status" value="1"/>
</dbReference>
<dbReference type="EMBL" id="FOCD01000003">
    <property type="protein sequence ID" value="SEN73416.1"/>
    <property type="molecule type" value="Genomic_DNA"/>
</dbReference>
<dbReference type="AlphaFoldDB" id="A0A075LHN1"/>
<name>A0A075LHN1_9BACI</name>
<sequence>MATLQFENLSKTSHNTTLLPPIDIELKAGECYVIRCNKVIGSQLLNIIMKQENPSTGSVLLFGENIENLHSVNDRIGFLYLNDATYTRMKVCEYLTFFRKLYGSKIEVEEVMQQIGLRECRSTKISKLTYSQERRVQIGRLIVQDQPIFIMEEPEQNVDLETSLIIHRIISELKERGKTILLTTIDLENALALTNYVYTLSEKSCKRIAVEEETEQIASGEEAIQPVKLEKIPAKIDDKIILFNPFDINFIESSEGVAQLHLQDGVYPCTYTLQELEERLRAFGFFRCHRSYLVNLQQVKEVVTWTRNSFSLILDDHSRSSVPLSKNRFEELKGMLDL</sequence>
<dbReference type="InterPro" id="IPR027417">
    <property type="entry name" value="P-loop_NTPase"/>
</dbReference>
<dbReference type="EMBL" id="CP008876">
    <property type="protein sequence ID" value="AIF65387.1"/>
    <property type="molecule type" value="Genomic_DNA"/>
</dbReference>
<dbReference type="Gene3D" id="3.40.50.300">
    <property type="entry name" value="P-loop containing nucleotide triphosphate hydrolases"/>
    <property type="match status" value="1"/>
</dbReference>
<gene>
    <name evidence="3" type="ORF">GZ22_01075</name>
    <name evidence="4" type="ORF">SAMN04489762_2701</name>
</gene>
<dbReference type="PIRSF" id="PIRSF036612">
    <property type="entry name" value="ABC_ATP_LytTR"/>
    <property type="match status" value="1"/>
</dbReference>
<dbReference type="Gene3D" id="2.40.50.1020">
    <property type="entry name" value="LytTr DNA-binding domain"/>
    <property type="match status" value="1"/>
</dbReference>
<evidence type="ECO:0000313" key="6">
    <source>
        <dbReference type="Proteomes" id="UP000199735"/>
    </source>
</evidence>
<feature type="domain" description="HTH LytTR-type" evidence="2">
    <location>
        <begin position="232"/>
        <end position="338"/>
    </location>
</feature>
<accession>A0AAX2EHQ2</accession>
<proteinExistence type="predicted"/>
<dbReference type="Proteomes" id="UP000199735">
    <property type="component" value="Unassembled WGS sequence"/>
</dbReference>
<dbReference type="InterPro" id="IPR007492">
    <property type="entry name" value="LytTR_DNA-bd_dom"/>
</dbReference>
<dbReference type="PROSITE" id="PS50893">
    <property type="entry name" value="ABC_TRANSPORTER_2"/>
    <property type="match status" value="1"/>
</dbReference>
<reference evidence="4 6" key="2">
    <citation type="submission" date="2016-10" db="EMBL/GenBank/DDBJ databases">
        <authorList>
            <person name="Varghese N."/>
            <person name="Submissions S."/>
        </authorList>
    </citation>
    <scope>NUCLEOTIDE SEQUENCE [LARGE SCALE GENOMIC DNA]</scope>
    <source>
        <strain evidence="4 6">DSM 21619</strain>
    </source>
</reference>
<dbReference type="RefSeq" id="WP_038557849.1">
    <property type="nucleotide sequence ID" value="NZ_CP008876.1"/>
</dbReference>
<evidence type="ECO:0000259" key="2">
    <source>
        <dbReference type="PROSITE" id="PS50930"/>
    </source>
</evidence>
<dbReference type="SUPFAM" id="SSF52540">
    <property type="entry name" value="P-loop containing nucleoside triphosphate hydrolases"/>
    <property type="match status" value="1"/>
</dbReference>
<protein>
    <submittedName>
        <fullName evidence="4">Transcriptional regulator, LytTR family</fullName>
    </submittedName>
</protein>
<dbReference type="OrthoDB" id="9809318at2"/>
<dbReference type="Pfam" id="PF00005">
    <property type="entry name" value="ABC_tran"/>
    <property type="match status" value="1"/>
</dbReference>
<dbReference type="PANTHER" id="PTHR43038:SF3">
    <property type="entry name" value="ABC TRANSPORTER G FAMILY MEMBER 20 ISOFORM X1"/>
    <property type="match status" value="1"/>
</dbReference>
<dbReference type="HOGENOM" id="CLU_049568_0_0_9"/>
<dbReference type="GO" id="GO:0003677">
    <property type="term" value="F:DNA binding"/>
    <property type="evidence" value="ECO:0007669"/>
    <property type="project" value="InterPro"/>
</dbReference>
<dbReference type="InterPro" id="IPR003439">
    <property type="entry name" value="ABC_transporter-like_ATP-bd"/>
</dbReference>
<dbReference type="GO" id="GO:0005524">
    <property type="term" value="F:ATP binding"/>
    <property type="evidence" value="ECO:0007669"/>
    <property type="project" value="InterPro"/>
</dbReference>
<accession>A0A075LHN1</accession>
<reference evidence="3 5" key="1">
    <citation type="submission" date="2014-07" db="EMBL/GenBank/DDBJ databases">
        <title>Complete genome sequence of a moderately halophilic bacterium Terribacillus aidingensis MP602, isolated from Cryptomeria fortunei in Tianmu mountain in China.</title>
        <authorList>
            <person name="Wang Y."/>
            <person name="Lu P."/>
            <person name="Zhang L."/>
        </authorList>
    </citation>
    <scope>NUCLEOTIDE SEQUENCE [LARGE SCALE GENOMIC DNA]</scope>
    <source>
        <strain evidence="3 5">MP602</strain>
    </source>
</reference>
<dbReference type="KEGG" id="tap:GZ22_01075"/>
<dbReference type="Pfam" id="PF04397">
    <property type="entry name" value="LytTR"/>
    <property type="match status" value="1"/>
</dbReference>
<evidence type="ECO:0000313" key="4">
    <source>
        <dbReference type="EMBL" id="SEN73416.1"/>
    </source>
</evidence>
<evidence type="ECO:0000259" key="1">
    <source>
        <dbReference type="PROSITE" id="PS50893"/>
    </source>
</evidence>
<evidence type="ECO:0000313" key="5">
    <source>
        <dbReference type="Proteomes" id="UP000027980"/>
    </source>
</evidence>
<feature type="domain" description="ABC transporter" evidence="1">
    <location>
        <begin position="4"/>
        <end position="227"/>
    </location>
</feature>
<dbReference type="GeneID" id="34222492"/>
<dbReference type="PROSITE" id="PS50930">
    <property type="entry name" value="HTH_LYTTR"/>
    <property type="match status" value="1"/>
</dbReference>
<evidence type="ECO:0000313" key="3">
    <source>
        <dbReference type="EMBL" id="AIF65387.1"/>
    </source>
</evidence>
<dbReference type="PANTHER" id="PTHR43038">
    <property type="entry name" value="ATP-BINDING CASSETTE, SUB-FAMILY H, MEMBER 1"/>
    <property type="match status" value="1"/>
</dbReference>
<dbReference type="GO" id="GO:0016887">
    <property type="term" value="F:ATP hydrolysis activity"/>
    <property type="evidence" value="ECO:0007669"/>
    <property type="project" value="InterPro"/>
</dbReference>
<dbReference type="Proteomes" id="UP000027980">
    <property type="component" value="Chromosome"/>
</dbReference>
<dbReference type="InterPro" id="IPR012046">
    <property type="entry name" value="LytTR_ABC"/>
</dbReference>